<dbReference type="SUPFAM" id="SSF53756">
    <property type="entry name" value="UDP-Glycosyltransferase/glycogen phosphorylase"/>
    <property type="match status" value="1"/>
</dbReference>
<dbReference type="AlphaFoldDB" id="A0A2T8FF25"/>
<reference evidence="1 2" key="1">
    <citation type="submission" date="2018-04" db="EMBL/GenBank/DDBJ databases">
        <title>Genome of Nocardioides gansuensis WSJ-1.</title>
        <authorList>
            <person name="Wu S."/>
            <person name="Wang G."/>
        </authorList>
    </citation>
    <scope>NUCLEOTIDE SEQUENCE [LARGE SCALE GENOMIC DNA]</scope>
    <source>
        <strain evidence="1 2">WSJ-1</strain>
    </source>
</reference>
<keyword evidence="2" id="KW-1185">Reference proteome</keyword>
<dbReference type="Pfam" id="PF13692">
    <property type="entry name" value="Glyco_trans_1_4"/>
    <property type="match status" value="1"/>
</dbReference>
<evidence type="ECO:0000313" key="2">
    <source>
        <dbReference type="Proteomes" id="UP000246018"/>
    </source>
</evidence>
<dbReference type="Gene3D" id="3.40.50.2000">
    <property type="entry name" value="Glycogen Phosphorylase B"/>
    <property type="match status" value="1"/>
</dbReference>
<gene>
    <name evidence="1" type="ORF">DDE18_01405</name>
</gene>
<proteinExistence type="predicted"/>
<dbReference type="PANTHER" id="PTHR12526">
    <property type="entry name" value="GLYCOSYLTRANSFERASE"/>
    <property type="match status" value="1"/>
</dbReference>
<dbReference type="EMBL" id="QDGZ01000001">
    <property type="protein sequence ID" value="PVG84313.1"/>
    <property type="molecule type" value="Genomic_DNA"/>
</dbReference>
<accession>A0A2T8FF25</accession>
<protein>
    <recommendedName>
        <fullName evidence="3">Glycosyl transferase family 1 domain-containing protein</fullName>
    </recommendedName>
</protein>
<evidence type="ECO:0008006" key="3">
    <source>
        <dbReference type="Google" id="ProtNLM"/>
    </source>
</evidence>
<organism evidence="1 2">
    <name type="scientific">Nocardioides gansuensis</name>
    <dbReference type="NCBI Taxonomy" id="2138300"/>
    <lineage>
        <taxon>Bacteria</taxon>
        <taxon>Bacillati</taxon>
        <taxon>Actinomycetota</taxon>
        <taxon>Actinomycetes</taxon>
        <taxon>Propionibacteriales</taxon>
        <taxon>Nocardioidaceae</taxon>
        <taxon>Nocardioides</taxon>
    </lineage>
</organism>
<comment type="caution">
    <text evidence="1">The sequence shown here is derived from an EMBL/GenBank/DDBJ whole genome shotgun (WGS) entry which is preliminary data.</text>
</comment>
<dbReference type="Proteomes" id="UP000246018">
    <property type="component" value="Unassembled WGS sequence"/>
</dbReference>
<sequence length="212" mass="23025">MSLEDHPAVLVPMGSWTSASPKSAGFAARRVVFLGHMVERMGLPTMLGALRLLRDRGVDFRADILGGGPLLPAIRERVASSDLGKVVRVHGYVEDFADVTRLLAGGSIALAPYEEDENSLSRFADPGKLKNYLSAGLPILLTDVPPNARELAEQGGAEVLASTPEAFAAGIERLLTDEREWERRHKLALDYGREFDWGSMFSRALPSLGIDV</sequence>
<name>A0A2T8FF25_9ACTN</name>
<evidence type="ECO:0000313" key="1">
    <source>
        <dbReference type="EMBL" id="PVG84313.1"/>
    </source>
</evidence>